<evidence type="ECO:0000313" key="2">
    <source>
        <dbReference type="Proteomes" id="UP001295444"/>
    </source>
</evidence>
<gene>
    <name evidence="1" type="ORF">PECUL_23A039412</name>
</gene>
<accession>A0AAD1RAF6</accession>
<organism evidence="1 2">
    <name type="scientific">Pelobates cultripes</name>
    <name type="common">Western spadefoot toad</name>
    <dbReference type="NCBI Taxonomy" id="61616"/>
    <lineage>
        <taxon>Eukaryota</taxon>
        <taxon>Metazoa</taxon>
        <taxon>Chordata</taxon>
        <taxon>Craniata</taxon>
        <taxon>Vertebrata</taxon>
        <taxon>Euteleostomi</taxon>
        <taxon>Amphibia</taxon>
        <taxon>Batrachia</taxon>
        <taxon>Anura</taxon>
        <taxon>Pelobatoidea</taxon>
        <taxon>Pelobatidae</taxon>
        <taxon>Pelobates</taxon>
    </lineage>
</organism>
<dbReference type="EMBL" id="OW240913">
    <property type="protein sequence ID" value="CAH2246332.1"/>
    <property type="molecule type" value="Genomic_DNA"/>
</dbReference>
<evidence type="ECO:0000313" key="1">
    <source>
        <dbReference type="EMBL" id="CAH2246332.1"/>
    </source>
</evidence>
<protein>
    <submittedName>
        <fullName evidence="1">Uncharacterized protein</fullName>
    </submittedName>
</protein>
<name>A0AAD1RAF6_PELCU</name>
<proteinExistence type="predicted"/>
<reference evidence="1" key="1">
    <citation type="submission" date="2022-03" db="EMBL/GenBank/DDBJ databases">
        <authorList>
            <person name="Alioto T."/>
            <person name="Alioto T."/>
            <person name="Gomez Garrido J."/>
        </authorList>
    </citation>
    <scope>NUCLEOTIDE SEQUENCE</scope>
</reference>
<dbReference type="Proteomes" id="UP001295444">
    <property type="component" value="Chromosome 02"/>
</dbReference>
<sequence>MLRTSPVHWSRLRPHTPRKDAVLKSRCTCSHAAKLENAAKQRSTCFACETRISQDRLPQRNCNKYIP</sequence>
<keyword evidence="2" id="KW-1185">Reference proteome</keyword>
<dbReference type="AlphaFoldDB" id="A0AAD1RAF6"/>